<sequence length="70" mass="7966">MYLVPGCSYLQGPVYTQDIPSTEQTNLADLEVKCGERLVLASRTYTPDFRPSEMDFPFRFSAHPLPLFAH</sequence>
<evidence type="ECO:0000313" key="2">
    <source>
        <dbReference type="Proteomes" id="UP001227192"/>
    </source>
</evidence>
<organism evidence="1 2">
    <name type="scientific">Penicillium thymicola</name>
    <dbReference type="NCBI Taxonomy" id="293382"/>
    <lineage>
        <taxon>Eukaryota</taxon>
        <taxon>Fungi</taxon>
        <taxon>Dikarya</taxon>
        <taxon>Ascomycota</taxon>
        <taxon>Pezizomycotina</taxon>
        <taxon>Eurotiomycetes</taxon>
        <taxon>Eurotiomycetidae</taxon>
        <taxon>Eurotiales</taxon>
        <taxon>Aspergillaceae</taxon>
        <taxon>Penicillium</taxon>
    </lineage>
</organism>
<keyword evidence="2" id="KW-1185">Reference proteome</keyword>
<gene>
    <name evidence="1" type="ORF">VN97_g10368</name>
</gene>
<dbReference type="EMBL" id="LACB01000475">
    <property type="protein sequence ID" value="KAJ9483048.1"/>
    <property type="molecule type" value="Genomic_DNA"/>
</dbReference>
<evidence type="ECO:0000313" key="1">
    <source>
        <dbReference type="EMBL" id="KAJ9483048.1"/>
    </source>
</evidence>
<reference evidence="1" key="2">
    <citation type="journal article" date="2016" name="Fungal Biol.">
        <title>Ochratoxin A production by Penicillium thymicola.</title>
        <authorList>
            <person name="Nguyen H.D.T."/>
            <person name="McMullin D.R."/>
            <person name="Ponomareva E."/>
            <person name="Riley R."/>
            <person name="Pomraning K.R."/>
            <person name="Baker S.E."/>
            <person name="Seifert K.A."/>
        </authorList>
    </citation>
    <scope>NUCLEOTIDE SEQUENCE</scope>
    <source>
        <strain evidence="1">DAOM 180753</strain>
    </source>
</reference>
<dbReference type="Proteomes" id="UP001227192">
    <property type="component" value="Unassembled WGS sequence"/>
</dbReference>
<dbReference type="AlphaFoldDB" id="A0AAI9T9P9"/>
<name>A0AAI9T9P9_PENTH</name>
<proteinExistence type="predicted"/>
<protein>
    <submittedName>
        <fullName evidence="1">Uncharacterized protein</fullName>
    </submittedName>
</protein>
<accession>A0AAI9T9P9</accession>
<comment type="caution">
    <text evidence="1">The sequence shown here is derived from an EMBL/GenBank/DDBJ whole genome shotgun (WGS) entry which is preliminary data.</text>
</comment>
<reference evidence="1" key="1">
    <citation type="submission" date="2015-06" db="EMBL/GenBank/DDBJ databases">
        <authorList>
            <person name="Nguyen H."/>
        </authorList>
    </citation>
    <scope>NUCLEOTIDE SEQUENCE</scope>
    <source>
        <strain evidence="1">DAOM 180753</strain>
    </source>
</reference>